<dbReference type="EMBL" id="FQUU01000011">
    <property type="protein sequence ID" value="SHF48229.1"/>
    <property type="molecule type" value="Genomic_DNA"/>
</dbReference>
<reference evidence="2 3" key="1">
    <citation type="submission" date="2016-11" db="EMBL/GenBank/DDBJ databases">
        <authorList>
            <person name="Jaros S."/>
            <person name="Januszkiewicz K."/>
            <person name="Wedrychowicz H."/>
        </authorList>
    </citation>
    <scope>NUCLEOTIDE SEQUENCE [LARGE SCALE GENOMIC DNA]</scope>
    <source>
        <strain evidence="2 3">DSM 18119</strain>
    </source>
</reference>
<dbReference type="RefSeq" id="WP_072835924.1">
    <property type="nucleotide sequence ID" value="NZ_FQUU01000011.1"/>
</dbReference>
<accession>A0A1M5C0H2</accession>
<protein>
    <submittedName>
        <fullName evidence="2">Copper chaperone CopZ</fullName>
    </submittedName>
</protein>
<evidence type="ECO:0000313" key="2">
    <source>
        <dbReference type="EMBL" id="SHF48229.1"/>
    </source>
</evidence>
<proteinExistence type="predicted"/>
<evidence type="ECO:0000259" key="1">
    <source>
        <dbReference type="PROSITE" id="PS50846"/>
    </source>
</evidence>
<gene>
    <name evidence="2" type="ORF">SAMN02745131_02763</name>
</gene>
<evidence type="ECO:0000313" key="3">
    <source>
        <dbReference type="Proteomes" id="UP000184048"/>
    </source>
</evidence>
<dbReference type="InterPro" id="IPR036163">
    <property type="entry name" value="HMA_dom_sf"/>
</dbReference>
<dbReference type="InterPro" id="IPR006121">
    <property type="entry name" value="HMA_dom"/>
</dbReference>
<dbReference type="PROSITE" id="PS50846">
    <property type="entry name" value="HMA_2"/>
    <property type="match status" value="1"/>
</dbReference>
<dbReference type="GO" id="GO:0046872">
    <property type="term" value="F:metal ion binding"/>
    <property type="evidence" value="ECO:0007669"/>
    <property type="project" value="InterPro"/>
</dbReference>
<organism evidence="2 3">
    <name type="scientific">Flavisolibacter ginsengisoli DSM 18119</name>
    <dbReference type="NCBI Taxonomy" id="1121884"/>
    <lineage>
        <taxon>Bacteria</taxon>
        <taxon>Pseudomonadati</taxon>
        <taxon>Bacteroidota</taxon>
        <taxon>Chitinophagia</taxon>
        <taxon>Chitinophagales</taxon>
        <taxon>Chitinophagaceae</taxon>
        <taxon>Flavisolibacter</taxon>
    </lineage>
</organism>
<dbReference type="SUPFAM" id="SSF55008">
    <property type="entry name" value="HMA, heavy metal-associated domain"/>
    <property type="match status" value="1"/>
</dbReference>
<dbReference type="Gene3D" id="3.30.70.100">
    <property type="match status" value="1"/>
</dbReference>
<sequence length="70" mass="7578">MKTIELKTNIMCGSCVAKVTPILNEVIGENRWKVDTANPGKVLTVNTESLDEATVIQAVEKAGYIAEKLS</sequence>
<dbReference type="CDD" id="cd00371">
    <property type="entry name" value="HMA"/>
    <property type="match status" value="1"/>
</dbReference>
<dbReference type="Proteomes" id="UP000184048">
    <property type="component" value="Unassembled WGS sequence"/>
</dbReference>
<name>A0A1M5C0H2_9BACT</name>
<dbReference type="OrthoDB" id="677920at2"/>
<dbReference type="AlphaFoldDB" id="A0A1M5C0H2"/>
<feature type="domain" description="HMA" evidence="1">
    <location>
        <begin position="1"/>
        <end position="67"/>
    </location>
</feature>
<dbReference type="STRING" id="1121884.SAMN02745131_02763"/>
<keyword evidence="3" id="KW-1185">Reference proteome</keyword>